<dbReference type="GO" id="GO:0003723">
    <property type="term" value="F:RNA binding"/>
    <property type="evidence" value="ECO:0007669"/>
    <property type="project" value="TreeGrafter"/>
</dbReference>
<evidence type="ECO:0000313" key="5">
    <source>
        <dbReference type="EMBL" id="GMI15871.1"/>
    </source>
</evidence>
<name>A0A9W7FPT4_9STRA</name>
<dbReference type="PANTHER" id="PTHR12718:SF2">
    <property type="entry name" value="SPLICEOSOME-ASSOCIATED PROTEIN CWC15 HOMOLOG"/>
    <property type="match status" value="1"/>
</dbReference>
<dbReference type="InterPro" id="IPR006973">
    <property type="entry name" value="Cwf_Cwc_15"/>
</dbReference>
<reference evidence="6" key="1">
    <citation type="journal article" date="2023" name="Commun. Biol.">
        <title>Genome analysis of Parmales, the sister group of diatoms, reveals the evolutionary specialization of diatoms from phago-mixotrophs to photoautotrophs.</title>
        <authorList>
            <person name="Ban H."/>
            <person name="Sato S."/>
            <person name="Yoshikawa S."/>
            <person name="Yamada K."/>
            <person name="Nakamura Y."/>
            <person name="Ichinomiya M."/>
            <person name="Sato N."/>
            <person name="Blanc-Mathieu R."/>
            <person name="Endo H."/>
            <person name="Kuwata A."/>
            <person name="Ogata H."/>
        </authorList>
    </citation>
    <scope>NUCLEOTIDE SEQUENCE [LARGE SCALE GENOMIC DNA]</scope>
    <source>
        <strain evidence="6">NIES 3700</strain>
    </source>
</reference>
<dbReference type="GO" id="GO:0045292">
    <property type="term" value="P:mRNA cis splicing, via spliceosome"/>
    <property type="evidence" value="ECO:0007669"/>
    <property type="project" value="TreeGrafter"/>
</dbReference>
<keyword evidence="3" id="KW-0508">mRNA splicing</keyword>
<feature type="compositionally biased region" description="Basic and acidic residues" evidence="4">
    <location>
        <begin position="202"/>
        <end position="223"/>
    </location>
</feature>
<feature type="compositionally biased region" description="Basic and acidic residues" evidence="4">
    <location>
        <begin position="67"/>
        <end position="76"/>
    </location>
</feature>
<evidence type="ECO:0000256" key="3">
    <source>
        <dbReference type="ARBA" id="ARBA00023187"/>
    </source>
</evidence>
<keyword evidence="6" id="KW-1185">Reference proteome</keyword>
<comment type="caution">
    <text evidence="5">The sequence shown here is derived from an EMBL/GenBank/DDBJ whole genome shotgun (WGS) entry which is preliminary data.</text>
</comment>
<feature type="region of interest" description="Disordered" evidence="4">
    <location>
        <begin position="105"/>
        <end position="148"/>
    </location>
</feature>
<evidence type="ECO:0000313" key="6">
    <source>
        <dbReference type="Proteomes" id="UP001165122"/>
    </source>
</evidence>
<evidence type="ECO:0000256" key="1">
    <source>
        <dbReference type="ARBA" id="ARBA00006644"/>
    </source>
</evidence>
<protein>
    <recommendedName>
        <fullName evidence="7">Cwf15/Cwc15 cell cycle control protein</fullName>
    </recommendedName>
</protein>
<feature type="region of interest" description="Disordered" evidence="4">
    <location>
        <begin position="67"/>
        <end position="91"/>
    </location>
</feature>
<evidence type="ECO:0000256" key="2">
    <source>
        <dbReference type="ARBA" id="ARBA00022664"/>
    </source>
</evidence>
<comment type="similarity">
    <text evidence="1">Belongs to the CWC15 family.</text>
</comment>
<proteinExistence type="inferred from homology"/>
<dbReference type="OrthoDB" id="30179at2759"/>
<dbReference type="GO" id="GO:0071013">
    <property type="term" value="C:catalytic step 2 spliceosome"/>
    <property type="evidence" value="ECO:0007669"/>
    <property type="project" value="TreeGrafter"/>
</dbReference>
<dbReference type="AlphaFoldDB" id="A0A9W7FPT4"/>
<feature type="region of interest" description="Disordered" evidence="4">
    <location>
        <begin position="186"/>
        <end position="223"/>
    </location>
</feature>
<evidence type="ECO:0000256" key="4">
    <source>
        <dbReference type="SAM" id="MobiDB-lite"/>
    </source>
</evidence>
<sequence>MTTAHRPTWKAAVGAGEGGNWNSGGAQSHMRSAKDAAAFTKLKYRDRGVRKEGDQLIEDSLRRLEEAEKKEKELKSGGKRIVREEDDAESSVKLLKVQGEVDESILKKFDDADSDEDDDKEEVESDLDDSDDSDSDDGSDSDEDEEELLRLEMEKIKKEREEAFQKKKALEEAEAEAAATEVAMMGNPLLNSDSGSGKMKRKWNDDVVFRNQSRKEKDGKEKRFINDTVRNDFHKRFMDQYMK</sequence>
<dbReference type="PANTHER" id="PTHR12718">
    <property type="entry name" value="CELL CYCLE CONTROL PROTEIN CWF15"/>
    <property type="match status" value="1"/>
</dbReference>
<feature type="region of interest" description="Disordered" evidence="4">
    <location>
        <begin position="1"/>
        <end position="29"/>
    </location>
</feature>
<keyword evidence="2" id="KW-0507">mRNA processing</keyword>
<accession>A0A9W7FPT4</accession>
<dbReference type="Pfam" id="PF04889">
    <property type="entry name" value="Cwf_Cwc_15"/>
    <property type="match status" value="1"/>
</dbReference>
<feature type="compositionally biased region" description="Acidic residues" evidence="4">
    <location>
        <begin position="112"/>
        <end position="147"/>
    </location>
</feature>
<gene>
    <name evidence="5" type="ORF">TrLO_g12093</name>
</gene>
<organism evidence="5 6">
    <name type="scientific">Triparma laevis f. longispina</name>
    <dbReference type="NCBI Taxonomy" id="1714387"/>
    <lineage>
        <taxon>Eukaryota</taxon>
        <taxon>Sar</taxon>
        <taxon>Stramenopiles</taxon>
        <taxon>Ochrophyta</taxon>
        <taxon>Bolidophyceae</taxon>
        <taxon>Parmales</taxon>
        <taxon>Triparmaceae</taxon>
        <taxon>Triparma</taxon>
    </lineage>
</organism>
<dbReference type="EMBL" id="BRXW01000239">
    <property type="protein sequence ID" value="GMI15871.1"/>
    <property type="molecule type" value="Genomic_DNA"/>
</dbReference>
<dbReference type="Proteomes" id="UP001165122">
    <property type="component" value="Unassembled WGS sequence"/>
</dbReference>
<evidence type="ECO:0008006" key="7">
    <source>
        <dbReference type="Google" id="ProtNLM"/>
    </source>
</evidence>